<evidence type="ECO:0000313" key="2">
    <source>
        <dbReference type="Proteomes" id="UP000680132"/>
    </source>
</evidence>
<keyword evidence="2" id="KW-1185">Reference proteome</keyword>
<dbReference type="AlphaFoldDB" id="A0A939QNS3"/>
<gene>
    <name evidence="1" type="ORF">J5V96_11040</name>
</gene>
<name>A0A939QNS3_9MICO</name>
<reference evidence="1" key="1">
    <citation type="submission" date="2021-03" db="EMBL/GenBank/DDBJ databases">
        <title>Microbacterium sp. nov., a novel actinobacterium isolated from cow dung.</title>
        <authorList>
            <person name="Zhang L."/>
        </authorList>
    </citation>
    <scope>NUCLEOTIDE SEQUENCE</scope>
    <source>
        <strain evidence="1">NEAU-LLB</strain>
    </source>
</reference>
<dbReference type="RefSeq" id="WP_208503747.1">
    <property type="nucleotide sequence ID" value="NZ_JAGFOA010000004.1"/>
</dbReference>
<protein>
    <submittedName>
        <fullName evidence="1">Uncharacterized protein</fullName>
    </submittedName>
</protein>
<organism evidence="1 2">
    <name type="scientific">Microbacterium stercoris</name>
    <dbReference type="NCBI Taxonomy" id="2820289"/>
    <lineage>
        <taxon>Bacteria</taxon>
        <taxon>Bacillati</taxon>
        <taxon>Actinomycetota</taxon>
        <taxon>Actinomycetes</taxon>
        <taxon>Micrococcales</taxon>
        <taxon>Microbacteriaceae</taxon>
        <taxon>Microbacterium</taxon>
    </lineage>
</organism>
<dbReference type="Proteomes" id="UP000680132">
    <property type="component" value="Unassembled WGS sequence"/>
</dbReference>
<proteinExistence type="predicted"/>
<comment type="caution">
    <text evidence="1">The sequence shown here is derived from an EMBL/GenBank/DDBJ whole genome shotgun (WGS) entry which is preliminary data.</text>
</comment>
<accession>A0A939QNS3</accession>
<sequence>MGAVVRSGEAFAVFHRFVRMGLHLFNDDLTDDMDRLAAVASRPAFARIG</sequence>
<evidence type="ECO:0000313" key="1">
    <source>
        <dbReference type="EMBL" id="MBO3664045.1"/>
    </source>
</evidence>
<dbReference type="EMBL" id="JAGFOA010000004">
    <property type="protein sequence ID" value="MBO3664045.1"/>
    <property type="molecule type" value="Genomic_DNA"/>
</dbReference>